<evidence type="ECO:0000313" key="2">
    <source>
        <dbReference type="Proteomes" id="UP001164250"/>
    </source>
</evidence>
<accession>A0ACC1A0X7</accession>
<keyword evidence="2" id="KW-1185">Reference proteome</keyword>
<gene>
    <name evidence="1" type="ORF">Patl1_11014</name>
</gene>
<comment type="caution">
    <text evidence="1">The sequence shown here is derived from an EMBL/GenBank/DDBJ whole genome shotgun (WGS) entry which is preliminary data.</text>
</comment>
<reference evidence="2" key="1">
    <citation type="journal article" date="2023" name="G3 (Bethesda)">
        <title>Genome assembly and association tests identify interacting loci associated with vigor, precocity, and sex in interspecific pistachio rootstocks.</title>
        <authorList>
            <person name="Palmer W."/>
            <person name="Jacygrad E."/>
            <person name="Sagayaradj S."/>
            <person name="Cavanaugh K."/>
            <person name="Han R."/>
            <person name="Bertier L."/>
            <person name="Beede B."/>
            <person name="Kafkas S."/>
            <person name="Golino D."/>
            <person name="Preece J."/>
            <person name="Michelmore R."/>
        </authorList>
    </citation>
    <scope>NUCLEOTIDE SEQUENCE [LARGE SCALE GENOMIC DNA]</scope>
</reference>
<dbReference type="EMBL" id="CM047908">
    <property type="protein sequence ID" value="KAJ0080913.1"/>
    <property type="molecule type" value="Genomic_DNA"/>
</dbReference>
<protein>
    <submittedName>
        <fullName evidence="1">Uncharacterized protein</fullName>
    </submittedName>
</protein>
<proteinExistence type="predicted"/>
<sequence>MKEIQQGNQAKTQQDIVTRLQSWELKTARDDSSLSCNCHPRRLRAGGIQRREAQDQNNLSRRPRKQLMAKREGHQKVAHSERANNQA</sequence>
<evidence type="ECO:0000313" key="1">
    <source>
        <dbReference type="EMBL" id="KAJ0080913.1"/>
    </source>
</evidence>
<organism evidence="1 2">
    <name type="scientific">Pistacia atlantica</name>
    <dbReference type="NCBI Taxonomy" id="434234"/>
    <lineage>
        <taxon>Eukaryota</taxon>
        <taxon>Viridiplantae</taxon>
        <taxon>Streptophyta</taxon>
        <taxon>Embryophyta</taxon>
        <taxon>Tracheophyta</taxon>
        <taxon>Spermatophyta</taxon>
        <taxon>Magnoliopsida</taxon>
        <taxon>eudicotyledons</taxon>
        <taxon>Gunneridae</taxon>
        <taxon>Pentapetalae</taxon>
        <taxon>rosids</taxon>
        <taxon>malvids</taxon>
        <taxon>Sapindales</taxon>
        <taxon>Anacardiaceae</taxon>
        <taxon>Pistacia</taxon>
    </lineage>
</organism>
<name>A0ACC1A0X7_9ROSI</name>
<dbReference type="Proteomes" id="UP001164250">
    <property type="component" value="Chromosome 12"/>
</dbReference>